<feature type="domain" description="ABC transmembrane type-1" evidence="12">
    <location>
        <begin position="849"/>
        <end position="1122"/>
    </location>
</feature>
<protein>
    <submittedName>
        <fullName evidence="13">Multidrug resistance-associated ABC transporter</fullName>
    </submittedName>
</protein>
<evidence type="ECO:0000256" key="5">
    <source>
        <dbReference type="ARBA" id="ARBA00022741"/>
    </source>
</evidence>
<dbReference type="Pfam" id="PF00005">
    <property type="entry name" value="ABC_tran"/>
    <property type="match status" value="2"/>
</dbReference>
<evidence type="ECO:0000256" key="3">
    <source>
        <dbReference type="ARBA" id="ARBA00022448"/>
    </source>
</evidence>
<keyword evidence="7 10" id="KW-1133">Transmembrane helix</keyword>
<evidence type="ECO:0000259" key="11">
    <source>
        <dbReference type="PROSITE" id="PS50893"/>
    </source>
</evidence>
<evidence type="ECO:0000256" key="4">
    <source>
        <dbReference type="ARBA" id="ARBA00022692"/>
    </source>
</evidence>
<dbReference type="PROSITE" id="PS00211">
    <property type="entry name" value="ABC_TRANSPORTER_1"/>
    <property type="match status" value="1"/>
</dbReference>
<keyword evidence="14" id="KW-1185">Reference proteome</keyword>
<dbReference type="InterPro" id="IPR011527">
    <property type="entry name" value="ABC1_TM_dom"/>
</dbReference>
<evidence type="ECO:0000256" key="2">
    <source>
        <dbReference type="ARBA" id="ARBA00009726"/>
    </source>
</evidence>
<dbReference type="Gene3D" id="3.40.50.300">
    <property type="entry name" value="P-loop containing nucleotide triphosphate hydrolases"/>
    <property type="match status" value="2"/>
</dbReference>
<feature type="transmembrane region" description="Helical" evidence="10">
    <location>
        <begin position="832"/>
        <end position="857"/>
    </location>
</feature>
<dbReference type="FunFam" id="1.20.1560.10:FF:000006">
    <property type="entry name" value="ATP-binding cassette, sub-family C (CFTR/MRP), member 9"/>
    <property type="match status" value="1"/>
</dbReference>
<feature type="compositionally biased region" description="Basic and acidic residues" evidence="9">
    <location>
        <begin position="494"/>
        <end position="510"/>
    </location>
</feature>
<comment type="similarity">
    <text evidence="2">Belongs to the ABC transporter superfamily. ABCC family. Conjugate transporter (TC 3.A.1.208) subfamily.</text>
</comment>
<evidence type="ECO:0000256" key="7">
    <source>
        <dbReference type="ARBA" id="ARBA00022989"/>
    </source>
</evidence>
<feature type="compositionally biased region" description="Low complexity" evidence="9">
    <location>
        <begin position="527"/>
        <end position="537"/>
    </location>
</feature>
<keyword evidence="5" id="KW-0547">Nucleotide-binding</keyword>
<feature type="compositionally biased region" description="Basic and acidic residues" evidence="9">
    <location>
        <begin position="82"/>
        <end position="114"/>
    </location>
</feature>
<dbReference type="CDD" id="cd18606">
    <property type="entry name" value="ABC_6TM_YOR1_D2_like"/>
    <property type="match status" value="1"/>
</dbReference>
<dbReference type="SMART" id="SM00382">
    <property type="entry name" value="AAA"/>
    <property type="match status" value="2"/>
</dbReference>
<gene>
    <name evidence="13" type="ORF">SCHPADRAFT_843361</name>
</gene>
<evidence type="ECO:0000256" key="1">
    <source>
        <dbReference type="ARBA" id="ARBA00004141"/>
    </source>
</evidence>
<evidence type="ECO:0000259" key="12">
    <source>
        <dbReference type="PROSITE" id="PS50929"/>
    </source>
</evidence>
<feature type="region of interest" description="Disordered" evidence="9">
    <location>
        <begin position="79"/>
        <end position="114"/>
    </location>
</feature>
<keyword evidence="4 10" id="KW-0812">Transmembrane</keyword>
<dbReference type="Proteomes" id="UP000053477">
    <property type="component" value="Unassembled WGS sequence"/>
</dbReference>
<feature type="region of interest" description="Disordered" evidence="9">
    <location>
        <begin position="1"/>
        <end position="21"/>
    </location>
</feature>
<dbReference type="InterPro" id="IPR017871">
    <property type="entry name" value="ABC_transporter-like_CS"/>
</dbReference>
<dbReference type="GO" id="GO:0005524">
    <property type="term" value="F:ATP binding"/>
    <property type="evidence" value="ECO:0007669"/>
    <property type="project" value="UniProtKB-KW"/>
</dbReference>
<evidence type="ECO:0000256" key="9">
    <source>
        <dbReference type="SAM" id="MobiDB-lite"/>
    </source>
</evidence>
<dbReference type="GO" id="GO:0016020">
    <property type="term" value="C:membrane"/>
    <property type="evidence" value="ECO:0007669"/>
    <property type="project" value="UniProtKB-SubCell"/>
</dbReference>
<feature type="transmembrane region" description="Helical" evidence="10">
    <location>
        <begin position="423"/>
        <end position="444"/>
    </location>
</feature>
<comment type="subcellular location">
    <subcellularLocation>
        <location evidence="1">Membrane</location>
        <topology evidence="1">Multi-pass membrane protein</topology>
    </subcellularLocation>
</comment>
<dbReference type="EMBL" id="KQ085886">
    <property type="protein sequence ID" value="KLO19494.1"/>
    <property type="molecule type" value="Genomic_DNA"/>
</dbReference>
<feature type="transmembrane region" description="Helical" evidence="10">
    <location>
        <begin position="959"/>
        <end position="978"/>
    </location>
</feature>
<evidence type="ECO:0000313" key="13">
    <source>
        <dbReference type="EMBL" id="KLO19494.1"/>
    </source>
</evidence>
<evidence type="ECO:0000256" key="6">
    <source>
        <dbReference type="ARBA" id="ARBA00022840"/>
    </source>
</evidence>
<dbReference type="PANTHER" id="PTHR24223:SF456">
    <property type="entry name" value="MULTIDRUG RESISTANCE-ASSOCIATED PROTEIN LETHAL(2)03659"/>
    <property type="match status" value="1"/>
</dbReference>
<evidence type="ECO:0000313" key="14">
    <source>
        <dbReference type="Proteomes" id="UP000053477"/>
    </source>
</evidence>
<reference evidence="13 14" key="1">
    <citation type="submission" date="2015-04" db="EMBL/GenBank/DDBJ databases">
        <title>Complete genome sequence of Schizopora paradoxa KUC8140, a cosmopolitan wood degrader in East Asia.</title>
        <authorList>
            <consortium name="DOE Joint Genome Institute"/>
            <person name="Min B."/>
            <person name="Park H."/>
            <person name="Jang Y."/>
            <person name="Kim J.-J."/>
            <person name="Kim K.H."/>
            <person name="Pangilinan J."/>
            <person name="Lipzen A."/>
            <person name="Riley R."/>
            <person name="Grigoriev I.V."/>
            <person name="Spatafora J.W."/>
            <person name="Choi I.-G."/>
        </authorList>
    </citation>
    <scope>NUCLEOTIDE SEQUENCE [LARGE SCALE GENOMIC DNA]</scope>
    <source>
        <strain evidence="13 14">KUC8140</strain>
    </source>
</reference>
<dbReference type="InterPro" id="IPR003593">
    <property type="entry name" value="AAA+_ATPase"/>
</dbReference>
<dbReference type="InterPro" id="IPR027417">
    <property type="entry name" value="P-loop_NTPase"/>
</dbReference>
<organism evidence="13 14">
    <name type="scientific">Schizopora paradoxa</name>
    <dbReference type="NCBI Taxonomy" id="27342"/>
    <lineage>
        <taxon>Eukaryota</taxon>
        <taxon>Fungi</taxon>
        <taxon>Dikarya</taxon>
        <taxon>Basidiomycota</taxon>
        <taxon>Agaricomycotina</taxon>
        <taxon>Agaricomycetes</taxon>
        <taxon>Hymenochaetales</taxon>
        <taxon>Schizoporaceae</taxon>
        <taxon>Schizopora</taxon>
    </lineage>
</organism>
<feature type="transmembrane region" description="Helical" evidence="10">
    <location>
        <begin position="1070"/>
        <end position="1090"/>
    </location>
</feature>
<dbReference type="InterPro" id="IPR036640">
    <property type="entry name" value="ABC1_TM_sf"/>
</dbReference>
<keyword evidence="3" id="KW-0813">Transport</keyword>
<dbReference type="InterPro" id="IPR050173">
    <property type="entry name" value="ABC_transporter_C-like"/>
</dbReference>
<proteinExistence type="inferred from homology"/>
<dbReference type="SUPFAM" id="SSF52540">
    <property type="entry name" value="P-loop containing nucleoside triphosphate hydrolases"/>
    <property type="match status" value="2"/>
</dbReference>
<dbReference type="InterPro" id="IPR003439">
    <property type="entry name" value="ABC_transporter-like_ATP-bd"/>
</dbReference>
<dbReference type="SUPFAM" id="SSF90123">
    <property type="entry name" value="ABC transporter transmembrane region"/>
    <property type="match status" value="2"/>
</dbReference>
<accession>A0A0H2S6E3</accession>
<feature type="transmembrane region" description="Helical" evidence="10">
    <location>
        <begin position="380"/>
        <end position="403"/>
    </location>
</feature>
<dbReference type="CDD" id="cd03250">
    <property type="entry name" value="ABCC_MRP_domain1"/>
    <property type="match status" value="1"/>
</dbReference>
<dbReference type="Gene3D" id="1.20.1560.10">
    <property type="entry name" value="ABC transporter type 1, transmembrane domain"/>
    <property type="match status" value="2"/>
</dbReference>
<feature type="transmembrane region" description="Helical" evidence="10">
    <location>
        <begin position="298"/>
        <end position="317"/>
    </location>
</feature>
<dbReference type="GO" id="GO:0016887">
    <property type="term" value="F:ATP hydrolysis activity"/>
    <property type="evidence" value="ECO:0007669"/>
    <property type="project" value="InterPro"/>
</dbReference>
<sequence>MYNPLHPPPAPPGFGKDKDVPQENASFLSKLIFNWVNPILSVGFSRPLEKDDLYTLPKRRLAHNLTDLVEREFYDRVQLQKQSKEPSSKDEEKDVEAGEKEADASKDVNKTKDVKKSKKSDRTLLRAIHSAFFYQWWSAGVMLLLADTLKTTTPLITRLLLTWLTESFNFHRLSTSGSQLPNTAETLTKPRGLGYGIGLGFAIFAMQEVSSLLTNHYMITAMTNGFTVRTGVIGTIFRKSLRLSGKARVSHGVGQITTMISSDAWMLDICSQYVHNIWVAPIQIAIGIGLLIHNIGVSALVGLGVLVFGFPIQFLLVRTMFRARRKGIVFTDRRVRLTTEVLQGIRLIKFFAWEQFYAENIGKLREAEVKQIKRAAISRAGLISFVTLVPVLASILSIITYALLGHDLNPAIIFSSLQYFNVIRTPLFFLPAVLSFCVDALVALGRIGKFLTAEDLEEPYAIDEEMKWAVKANATFAWETVGKPAAVPGGKFGMGDKGKKDGTAKTENGGKKKKGKKGEKGEPILPTTTSETSGSGESSEKKSDEKPFELRDLELNVPRGSFVAIVGRVGSGKSSLLQGLVGEMRRVSGEVSFGGTVAYVPQAPWIMNATLKENILFGHNFDEKWFDEVVRACQLEHDIQMLPNGVETEIGEKGINLSGGQKARVSLARSVYSDADVVLLDDPLSAVDAHVGKALLDRCLMNDGPLAGKTRVLVTHALHVLAQTDYIYVMENGVVTEQGTYQTLMKDGKAFSQLIEEYGTEEEEKEEEEEKALVVKGKKTKLTSGENHSSASSTKASINTEDKEKDSKAAAATIATPLMTEEDRNRGAVSMAVYAGFLRHAGSLLWAPIILAIYTLYQSASVGNNLFLGFWTNLSIKGFREGDYMAVYAALGVAQAIFSFFTSFSLAVVALYSGLRIFKAALSGVLRSPISFFDTTPMGRVISRLSKDQDVLDNQLSMILYQLLTSFSNVLGTVALVFYTFPLLGIIFAPLSILYYGVALFYRRSSVETKRLDSIMRSALYASYSETLTGLPTVRAYGVQNRFITSAENGMDLENRAYYMTISIQRWLSVRLDILGNILILGIALFAAGFRNTVNPSKVGVVLSYSLTITQVFSDLVSQYAQNEQNMNAVERMLVYVDLPPEGDLTTPKDPPASWPEHGAVSFRNVKLAYREGLPLVLKDVSFEVKPGEKVGIVGRTGAGKSSLLQALFRIVEVKDGVIEIDGRNTREMGLDILRHQMALVPQDSTLFLGTLRENLDPRNTRTDAEIISALQRAWLLPRQGSPPDPVAEAKFDLNATVTDEGANFSAGEKQLLALTRALLKGSRIIVLDEATSSVDVETDSKLQKTIQTEFSACTLLCIAHRLNTIVYYDRVMVMDGGRVAEFDTPLNLFDTEDSIFRSLCDEAKVTREDIVRIRAGNLEAIGKE</sequence>
<dbReference type="InParanoid" id="A0A0H2S6E3"/>
<dbReference type="PANTHER" id="PTHR24223">
    <property type="entry name" value="ATP-BINDING CASSETTE SUB-FAMILY C"/>
    <property type="match status" value="1"/>
</dbReference>
<feature type="transmembrane region" description="Helical" evidence="10">
    <location>
        <begin position="885"/>
        <end position="912"/>
    </location>
</feature>
<dbReference type="FunFam" id="1.20.1560.10:FF:000010">
    <property type="entry name" value="Multidrug resistance-associated ABC transporter"/>
    <property type="match status" value="1"/>
</dbReference>
<feature type="region of interest" description="Disordered" evidence="9">
    <location>
        <begin position="489"/>
        <end position="550"/>
    </location>
</feature>
<dbReference type="FunFam" id="3.40.50.300:FF:000997">
    <property type="entry name" value="Multidrug resistance-associated protein 1"/>
    <property type="match status" value="1"/>
</dbReference>
<name>A0A0H2S6E3_9AGAM</name>
<feature type="domain" description="ABC transmembrane type-1" evidence="12">
    <location>
        <begin position="139"/>
        <end position="439"/>
    </location>
</feature>
<dbReference type="FunFam" id="3.40.50.300:FF:000565">
    <property type="entry name" value="ABC bile acid transporter"/>
    <property type="match status" value="1"/>
</dbReference>
<dbReference type="OrthoDB" id="6500128at2759"/>
<feature type="compositionally biased region" description="Polar residues" evidence="9">
    <location>
        <begin position="783"/>
        <end position="799"/>
    </location>
</feature>
<dbReference type="GO" id="GO:0140359">
    <property type="term" value="F:ABC-type transporter activity"/>
    <property type="evidence" value="ECO:0007669"/>
    <property type="project" value="InterPro"/>
</dbReference>
<dbReference type="STRING" id="27342.A0A0H2S6E3"/>
<keyword evidence="8 10" id="KW-0472">Membrane</keyword>
<feature type="transmembrane region" description="Helical" evidence="10">
    <location>
        <begin position="984"/>
        <end position="1002"/>
    </location>
</feature>
<dbReference type="Pfam" id="PF00664">
    <property type="entry name" value="ABC_membrane"/>
    <property type="match status" value="2"/>
</dbReference>
<feature type="region of interest" description="Disordered" evidence="9">
    <location>
        <begin position="783"/>
        <end position="804"/>
    </location>
</feature>
<feature type="compositionally biased region" description="Pro residues" evidence="9">
    <location>
        <begin position="1"/>
        <end position="12"/>
    </location>
</feature>
<feature type="domain" description="ABC transporter" evidence="11">
    <location>
        <begin position="534"/>
        <end position="757"/>
    </location>
</feature>
<dbReference type="CDD" id="cd03244">
    <property type="entry name" value="ABCC_MRP_domain2"/>
    <property type="match status" value="1"/>
</dbReference>
<evidence type="ECO:0000256" key="8">
    <source>
        <dbReference type="ARBA" id="ARBA00023136"/>
    </source>
</evidence>
<keyword evidence="6" id="KW-0067">ATP-binding</keyword>
<dbReference type="PROSITE" id="PS50893">
    <property type="entry name" value="ABC_TRANSPORTER_2"/>
    <property type="match status" value="2"/>
</dbReference>
<feature type="domain" description="ABC transporter" evidence="11">
    <location>
        <begin position="1161"/>
        <end position="1402"/>
    </location>
</feature>
<feature type="compositionally biased region" description="Basic and acidic residues" evidence="9">
    <location>
        <begin position="538"/>
        <end position="550"/>
    </location>
</feature>
<evidence type="ECO:0000256" key="10">
    <source>
        <dbReference type="SAM" id="Phobius"/>
    </source>
</evidence>
<dbReference type="PROSITE" id="PS50929">
    <property type="entry name" value="ABC_TM1F"/>
    <property type="match status" value="2"/>
</dbReference>
<dbReference type="CDD" id="cd18597">
    <property type="entry name" value="ABC_6TM_YOR1_D1_like"/>
    <property type="match status" value="1"/>
</dbReference>